<comment type="caution">
    <text evidence="1">The sequence shown here is derived from an EMBL/GenBank/DDBJ whole genome shotgun (WGS) entry which is preliminary data.</text>
</comment>
<dbReference type="OrthoDB" id="3528138at2"/>
<reference evidence="1 2" key="1">
    <citation type="submission" date="2018-03" db="EMBL/GenBank/DDBJ databases">
        <title>Genomic Encyclopedia of Archaeal and Bacterial Type Strains, Phase II (KMG-II): from individual species to whole genera.</title>
        <authorList>
            <person name="Goeker M."/>
        </authorList>
    </citation>
    <scope>NUCLEOTIDE SEQUENCE [LARGE SCALE GENOMIC DNA]</scope>
    <source>
        <strain evidence="1 2">DSM 45312</strain>
    </source>
</reference>
<sequence>MSTFVIEKFTPEIHTLIIAPAGVCPDMRERWSYELFCDDRLIFAGSDLGSPSGVTEDEVAAHALLWLTLQPGDTDEEYFADYTPDQRAWCAENAETLSMCLYDENGSDVMDLSPYRVED</sequence>
<keyword evidence="2" id="KW-1185">Reference proteome</keyword>
<dbReference type="EMBL" id="PYGA01000024">
    <property type="protein sequence ID" value="PSK89945.1"/>
    <property type="molecule type" value="Genomic_DNA"/>
</dbReference>
<protein>
    <submittedName>
        <fullName evidence="1">Uncharacterized protein</fullName>
    </submittedName>
</protein>
<dbReference type="AlphaFoldDB" id="A0A2P8CYA8"/>
<dbReference type="Proteomes" id="UP000240542">
    <property type="component" value="Unassembled WGS sequence"/>
</dbReference>
<name>A0A2P8CYA8_9ACTN</name>
<proteinExistence type="predicted"/>
<dbReference type="RefSeq" id="WP_106586000.1">
    <property type="nucleotide sequence ID" value="NZ_PYGA01000024.1"/>
</dbReference>
<evidence type="ECO:0000313" key="2">
    <source>
        <dbReference type="Proteomes" id="UP000240542"/>
    </source>
</evidence>
<organism evidence="1 2">
    <name type="scientific">Murinocardiopsis flavida</name>
    <dbReference type="NCBI Taxonomy" id="645275"/>
    <lineage>
        <taxon>Bacteria</taxon>
        <taxon>Bacillati</taxon>
        <taxon>Actinomycetota</taxon>
        <taxon>Actinomycetes</taxon>
        <taxon>Streptosporangiales</taxon>
        <taxon>Nocardiopsidaceae</taxon>
        <taxon>Murinocardiopsis</taxon>
    </lineage>
</organism>
<evidence type="ECO:0000313" key="1">
    <source>
        <dbReference type="EMBL" id="PSK89945.1"/>
    </source>
</evidence>
<accession>A0A2P8CYA8</accession>
<gene>
    <name evidence="1" type="ORF">CLV63_12449</name>
</gene>